<evidence type="ECO:0000313" key="1">
    <source>
        <dbReference type="EMBL" id="SDE89032.1"/>
    </source>
</evidence>
<evidence type="ECO:0000313" key="2">
    <source>
        <dbReference type="Proteomes" id="UP000182284"/>
    </source>
</evidence>
<proteinExistence type="predicted"/>
<organism evidence="1 2">
    <name type="scientific">Celeribacter baekdonensis</name>
    <dbReference type="NCBI Taxonomy" id="875171"/>
    <lineage>
        <taxon>Bacteria</taxon>
        <taxon>Pseudomonadati</taxon>
        <taxon>Pseudomonadota</taxon>
        <taxon>Alphaproteobacteria</taxon>
        <taxon>Rhodobacterales</taxon>
        <taxon>Roseobacteraceae</taxon>
        <taxon>Celeribacter</taxon>
    </lineage>
</organism>
<name>A0A1G7GLN1_9RHOB</name>
<sequence>MRFCLRSIRKNERVLRSDVRGMDDMRHLCTICCASGGGVQWPLVQEWLRKYGYSGSESANRMT</sequence>
<accession>A0A1G7GLN1</accession>
<dbReference type="AlphaFoldDB" id="A0A1G7GLN1"/>
<reference evidence="1 2" key="1">
    <citation type="submission" date="2016-10" db="EMBL/GenBank/DDBJ databases">
        <authorList>
            <person name="de Groot N.N."/>
        </authorList>
    </citation>
    <scope>NUCLEOTIDE SEQUENCE [LARGE SCALE GENOMIC DNA]</scope>
    <source>
        <strain evidence="1 2">DSM 27375</strain>
    </source>
</reference>
<protein>
    <submittedName>
        <fullName evidence="1">Uncharacterized protein</fullName>
    </submittedName>
</protein>
<dbReference type="Proteomes" id="UP000182284">
    <property type="component" value="Unassembled WGS sequence"/>
</dbReference>
<dbReference type="EMBL" id="FNBL01000001">
    <property type="protein sequence ID" value="SDE89032.1"/>
    <property type="molecule type" value="Genomic_DNA"/>
</dbReference>
<gene>
    <name evidence="1" type="ORF">SAMN04488117_101621</name>
</gene>